<feature type="domain" description="ABC transporter" evidence="9">
    <location>
        <begin position="494"/>
        <end position="729"/>
    </location>
</feature>
<evidence type="ECO:0000259" key="11">
    <source>
        <dbReference type="PROSITE" id="PS50990"/>
    </source>
</evidence>
<evidence type="ECO:0000256" key="4">
    <source>
        <dbReference type="ARBA" id="ARBA00022840"/>
    </source>
</evidence>
<dbReference type="Gene3D" id="1.20.1560.10">
    <property type="entry name" value="ABC transporter type 1, transmembrane domain"/>
    <property type="match status" value="1"/>
</dbReference>
<dbReference type="PROSITE" id="PS50990">
    <property type="entry name" value="PEPTIDASE_C39"/>
    <property type="match status" value="1"/>
</dbReference>
<dbReference type="InterPro" id="IPR036640">
    <property type="entry name" value="ABC1_TM_sf"/>
</dbReference>
<dbReference type="CDD" id="cd02421">
    <property type="entry name" value="Peptidase_C39_likeD"/>
    <property type="match status" value="1"/>
</dbReference>
<feature type="domain" description="ABC transmembrane type-1" evidence="10">
    <location>
        <begin position="182"/>
        <end position="460"/>
    </location>
</feature>
<evidence type="ECO:0000256" key="6">
    <source>
        <dbReference type="ARBA" id="ARBA00023136"/>
    </source>
</evidence>
<evidence type="ECO:0000256" key="5">
    <source>
        <dbReference type="ARBA" id="ARBA00022989"/>
    </source>
</evidence>
<dbReference type="Proteomes" id="UP001199659">
    <property type="component" value="Chromosome"/>
</dbReference>
<dbReference type="Pfam" id="PF00664">
    <property type="entry name" value="ABC_membrane"/>
    <property type="match status" value="1"/>
</dbReference>
<dbReference type="EMBL" id="CP087880">
    <property type="protein sequence ID" value="UGS42433.1"/>
    <property type="molecule type" value="Genomic_DNA"/>
</dbReference>
<dbReference type="NCBIfam" id="TIGR03375">
    <property type="entry name" value="type_I_sec_LssB"/>
    <property type="match status" value="1"/>
</dbReference>
<dbReference type="SUPFAM" id="SSF52540">
    <property type="entry name" value="P-loop containing nucleoside triphosphate hydrolases"/>
    <property type="match status" value="1"/>
</dbReference>
<sequence length="729" mass="80047">MALHSIPSSGGDTVDNQDDIGIDPRTLHDDPLLDSLMAICMLHGSPASRVSLTAGLPLVNNRLTLAIFSRAAARANLRVRMLKRELKKITAVSLPAILLLKGNRTAVLLGWSEHGEARILPSETLGGELSIDAQTLADEYTGVALFIQPMHQRERSETALIPRTRTWFRDTLKLSRTLYTDSIVASFLINVIALCTPLFVMNVYDRVVPNQATSTLWVLAIGITVAFLFDLLLKTLRSRCLDLAGKKTDMIVSASLFSRITGMAMKARPARLGSFAQNIHEIQSLRDFLSSLTLATLIDMPFTLLMLLVIGIIGGPLVFIPLVAFPLALVVSWLIQRPLNETIDDTMKLSSERQAVLIETLSGLDAIKVNNAQSERQYLWEKTLGTLSKKELRVKTLSTLAVNFTAWLQQFSGVAMIVAGVYLIIDGNLSMGGLIACYMLNGRALVPMGQLSGLVTRYQQARMTMETTESMMDLPQERQEDAPSVAREKLQGAIAFQNVTFTYPDQKYASLRAISFTITPGERVGIIGRSGSGKSSLAKLIIGFYQPDAGEILIDGMDANQIDVNDLRHNIGYGPQDIHLFSGTLRENLIYGASYVDDDVMLRASRLAGVHEFARKHPDGYNMQVGERGLNLSGGQRQAVVLARALLLDPPILLLDEPTSSMDNTTEDAVRRALMENTRGKTMLLVTHRASMLALVDRLIILDRGRIIADGPRDNVLAALKKGQIHASH</sequence>
<organism evidence="12 13">
    <name type="scientific">Pseudocitrobacter corydidari</name>
    <dbReference type="NCBI Taxonomy" id="2891570"/>
    <lineage>
        <taxon>Bacteria</taxon>
        <taxon>Pseudomonadati</taxon>
        <taxon>Pseudomonadota</taxon>
        <taxon>Gammaproteobacteria</taxon>
        <taxon>Enterobacterales</taxon>
        <taxon>Enterobacteriaceae</taxon>
        <taxon>Pseudocitrobacter</taxon>
    </lineage>
</organism>
<feature type="transmembrane region" description="Helical" evidence="8">
    <location>
        <begin position="183"/>
        <end position="204"/>
    </location>
</feature>
<dbReference type="SUPFAM" id="SSF90123">
    <property type="entry name" value="ABC transporter transmembrane region"/>
    <property type="match status" value="1"/>
</dbReference>
<dbReference type="PROSITE" id="PS50893">
    <property type="entry name" value="ABC_TRANSPORTER_2"/>
    <property type="match status" value="1"/>
</dbReference>
<keyword evidence="5 8" id="KW-1133">Transmembrane helix</keyword>
<feature type="transmembrane region" description="Helical" evidence="8">
    <location>
        <begin position="318"/>
        <end position="335"/>
    </location>
</feature>
<dbReference type="RefSeq" id="WP_231825595.1">
    <property type="nucleotide sequence ID" value="NZ_CP087880.1"/>
</dbReference>
<feature type="transmembrane region" description="Helical" evidence="8">
    <location>
        <begin position="216"/>
        <end position="233"/>
    </location>
</feature>
<dbReference type="InterPro" id="IPR005074">
    <property type="entry name" value="Peptidase_C39"/>
</dbReference>
<feature type="region of interest" description="Disordered" evidence="7">
    <location>
        <begin position="1"/>
        <end position="21"/>
    </location>
</feature>
<keyword evidence="2 8" id="KW-0812">Transmembrane</keyword>
<protein>
    <submittedName>
        <fullName evidence="12">Leukotoxin export ATP-binding protein LtxB</fullName>
    </submittedName>
</protein>
<evidence type="ECO:0000256" key="3">
    <source>
        <dbReference type="ARBA" id="ARBA00022741"/>
    </source>
</evidence>
<keyword evidence="3" id="KW-0547">Nucleotide-binding</keyword>
<name>A0ABY3S895_9ENTR</name>
<dbReference type="InterPro" id="IPR003593">
    <property type="entry name" value="AAA+_ATPase"/>
</dbReference>
<evidence type="ECO:0000259" key="9">
    <source>
        <dbReference type="PROSITE" id="PS50893"/>
    </source>
</evidence>
<dbReference type="Pfam" id="PF00005">
    <property type="entry name" value="ABC_tran"/>
    <property type="match status" value="1"/>
</dbReference>
<dbReference type="PANTHER" id="PTHR24221:SF248">
    <property type="entry name" value="ABC TRANSPORTER TRANSMEMBRANE REGION"/>
    <property type="match status" value="1"/>
</dbReference>
<dbReference type="InterPro" id="IPR039421">
    <property type="entry name" value="Type_1_exporter"/>
</dbReference>
<evidence type="ECO:0000256" key="1">
    <source>
        <dbReference type="ARBA" id="ARBA00004651"/>
    </source>
</evidence>
<comment type="subcellular location">
    <subcellularLocation>
        <location evidence="1">Cell membrane</location>
        <topology evidence="1">Multi-pass membrane protein</topology>
    </subcellularLocation>
</comment>
<reference evidence="12 13" key="1">
    <citation type="journal article" date="2022" name="Int. J. Syst. Evol. Microbiol.">
        <title>Pseudocitrobacter corydidari sp. nov., isolated from the Asian emerald cockroach Corydidarum magnifica.</title>
        <authorList>
            <person name="Guzman J."/>
            <person name="Poehlein A."/>
            <person name="Glaeser S.P."/>
            <person name="Schwengers O."/>
            <person name="Blom J."/>
            <person name="Hollensteiner J."/>
            <person name="Kampfer P."/>
            <person name="Vilcinskas A."/>
        </authorList>
    </citation>
    <scope>NUCLEOTIDE SEQUENCE [LARGE SCALE GENOMIC DNA]</scope>
    <source>
        <strain evidence="12">G163CM</strain>
    </source>
</reference>
<dbReference type="Gene3D" id="3.90.70.10">
    <property type="entry name" value="Cysteine proteinases"/>
    <property type="match status" value="1"/>
</dbReference>
<dbReference type="PANTHER" id="PTHR24221">
    <property type="entry name" value="ATP-BINDING CASSETTE SUB-FAMILY B"/>
    <property type="match status" value="1"/>
</dbReference>
<feature type="compositionally biased region" description="Polar residues" evidence="7">
    <location>
        <begin position="1"/>
        <end position="11"/>
    </location>
</feature>
<dbReference type="PROSITE" id="PS50929">
    <property type="entry name" value="ABC_TM1F"/>
    <property type="match status" value="1"/>
</dbReference>
<dbReference type="InterPro" id="IPR017871">
    <property type="entry name" value="ABC_transporter-like_CS"/>
</dbReference>
<dbReference type="PROSITE" id="PS00211">
    <property type="entry name" value="ABC_TRANSPORTER_1"/>
    <property type="match status" value="1"/>
</dbReference>
<dbReference type="InterPro" id="IPR011527">
    <property type="entry name" value="ABC1_TM_dom"/>
</dbReference>
<dbReference type="CDD" id="cd18587">
    <property type="entry name" value="ABC_6TM_LapB_like"/>
    <property type="match status" value="1"/>
</dbReference>
<evidence type="ECO:0000259" key="10">
    <source>
        <dbReference type="PROSITE" id="PS50929"/>
    </source>
</evidence>
<gene>
    <name evidence="12" type="primary">ltxB_3</name>
    <name evidence="12" type="ORF">G163CM_31700</name>
</gene>
<dbReference type="InterPro" id="IPR003439">
    <property type="entry name" value="ABC_transporter-like_ATP-bd"/>
</dbReference>
<feature type="domain" description="Peptidase C39" evidence="11">
    <location>
        <begin position="25"/>
        <end position="147"/>
    </location>
</feature>
<feature type="transmembrane region" description="Helical" evidence="8">
    <location>
        <begin position="400"/>
        <end position="425"/>
    </location>
</feature>
<dbReference type="InterPro" id="IPR017750">
    <property type="entry name" value="ATPase_T1SS"/>
</dbReference>
<evidence type="ECO:0000313" key="13">
    <source>
        <dbReference type="Proteomes" id="UP001199659"/>
    </source>
</evidence>
<accession>A0ABY3S895</accession>
<dbReference type="Gene3D" id="3.40.50.300">
    <property type="entry name" value="P-loop containing nucleotide triphosphate hydrolases"/>
    <property type="match status" value="1"/>
</dbReference>
<keyword evidence="13" id="KW-1185">Reference proteome</keyword>
<keyword evidence="6 8" id="KW-0472">Membrane</keyword>
<dbReference type="GO" id="GO:0005524">
    <property type="term" value="F:ATP binding"/>
    <property type="evidence" value="ECO:0007669"/>
    <property type="project" value="UniProtKB-KW"/>
</dbReference>
<proteinExistence type="predicted"/>
<dbReference type="InterPro" id="IPR027417">
    <property type="entry name" value="P-loop_NTPase"/>
</dbReference>
<evidence type="ECO:0000256" key="7">
    <source>
        <dbReference type="SAM" id="MobiDB-lite"/>
    </source>
</evidence>
<dbReference type="SMART" id="SM00382">
    <property type="entry name" value="AAA"/>
    <property type="match status" value="1"/>
</dbReference>
<evidence type="ECO:0000313" key="12">
    <source>
        <dbReference type="EMBL" id="UGS42433.1"/>
    </source>
</evidence>
<evidence type="ECO:0000256" key="2">
    <source>
        <dbReference type="ARBA" id="ARBA00022692"/>
    </source>
</evidence>
<keyword evidence="4 12" id="KW-0067">ATP-binding</keyword>
<evidence type="ECO:0000256" key="8">
    <source>
        <dbReference type="SAM" id="Phobius"/>
    </source>
</evidence>